<evidence type="ECO:0000256" key="2">
    <source>
        <dbReference type="ARBA" id="ARBA00009347"/>
    </source>
</evidence>
<dbReference type="Pfam" id="PF00441">
    <property type="entry name" value="Acyl-CoA_dh_1"/>
    <property type="match status" value="1"/>
</dbReference>
<dbReference type="SUPFAM" id="SSF47203">
    <property type="entry name" value="Acyl-CoA dehydrogenase C-terminal domain-like"/>
    <property type="match status" value="1"/>
</dbReference>
<dbReference type="RefSeq" id="WP_139940370.1">
    <property type="nucleotide sequence ID" value="NZ_JBHSYP010000008.1"/>
</dbReference>
<dbReference type="EMBL" id="VFIY01000006">
    <property type="protein sequence ID" value="TPD60720.1"/>
    <property type="molecule type" value="Genomic_DNA"/>
</dbReference>
<evidence type="ECO:0000259" key="7">
    <source>
        <dbReference type="Pfam" id="PF02771"/>
    </source>
</evidence>
<proteinExistence type="inferred from homology"/>
<dbReference type="Gene3D" id="1.20.140.10">
    <property type="entry name" value="Butyryl-CoA Dehydrogenase, subunit A, domain 3"/>
    <property type="match status" value="1"/>
</dbReference>
<keyword evidence="4" id="KW-0274">FAD</keyword>
<dbReference type="Proteomes" id="UP000319148">
    <property type="component" value="Unassembled WGS sequence"/>
</dbReference>
<dbReference type="InterPro" id="IPR036250">
    <property type="entry name" value="AcylCo_DH-like_C"/>
</dbReference>
<gene>
    <name evidence="8" type="ORF">FIV46_08315</name>
</gene>
<feature type="domain" description="Acyl-CoA dehydrogenase/oxidase N-terminal" evidence="7">
    <location>
        <begin position="6"/>
        <end position="119"/>
    </location>
</feature>
<feature type="domain" description="Acyl-CoA dehydrogenase/oxidase C-terminal" evidence="6">
    <location>
        <begin position="225"/>
        <end position="370"/>
    </location>
</feature>
<keyword evidence="5" id="KW-0560">Oxidoreductase</keyword>
<dbReference type="InterPro" id="IPR046373">
    <property type="entry name" value="Acyl-CoA_Oxase/DH_mid-dom_sf"/>
</dbReference>
<dbReference type="OrthoDB" id="9775090at2"/>
<dbReference type="CDD" id="cd00567">
    <property type="entry name" value="ACAD"/>
    <property type="match status" value="1"/>
</dbReference>
<comment type="caution">
    <text evidence="8">The sequence shown here is derived from an EMBL/GenBank/DDBJ whole genome shotgun (WGS) entry which is preliminary data.</text>
</comment>
<evidence type="ECO:0000259" key="6">
    <source>
        <dbReference type="Pfam" id="PF00441"/>
    </source>
</evidence>
<organism evidence="8 9">
    <name type="scientific">Emcibacter nanhaiensis</name>
    <dbReference type="NCBI Taxonomy" id="1505037"/>
    <lineage>
        <taxon>Bacteria</taxon>
        <taxon>Pseudomonadati</taxon>
        <taxon>Pseudomonadota</taxon>
        <taxon>Alphaproteobacteria</taxon>
        <taxon>Emcibacterales</taxon>
        <taxon>Emcibacteraceae</taxon>
        <taxon>Emcibacter</taxon>
    </lineage>
</organism>
<dbReference type="Pfam" id="PF02771">
    <property type="entry name" value="Acyl-CoA_dh_N"/>
    <property type="match status" value="1"/>
</dbReference>
<dbReference type="SUPFAM" id="SSF56645">
    <property type="entry name" value="Acyl-CoA dehydrogenase NM domain-like"/>
    <property type="match status" value="1"/>
</dbReference>
<evidence type="ECO:0000313" key="9">
    <source>
        <dbReference type="Proteomes" id="UP000319148"/>
    </source>
</evidence>
<dbReference type="PANTHER" id="PTHR43884">
    <property type="entry name" value="ACYL-COA DEHYDROGENASE"/>
    <property type="match status" value="1"/>
</dbReference>
<evidence type="ECO:0000313" key="8">
    <source>
        <dbReference type="EMBL" id="TPD60720.1"/>
    </source>
</evidence>
<dbReference type="InterPro" id="IPR009100">
    <property type="entry name" value="AcylCoA_DH/oxidase_NM_dom_sf"/>
</dbReference>
<dbReference type="Gene3D" id="2.40.110.10">
    <property type="entry name" value="Butyryl-CoA Dehydrogenase, subunit A, domain 2"/>
    <property type="match status" value="1"/>
</dbReference>
<accession>A0A501PJP0</accession>
<name>A0A501PJP0_9PROT</name>
<comment type="similarity">
    <text evidence="2">Belongs to the acyl-CoA dehydrogenase family.</text>
</comment>
<protein>
    <submittedName>
        <fullName evidence="8">Acyl-CoA dehydrogenase</fullName>
    </submittedName>
</protein>
<evidence type="ECO:0000256" key="5">
    <source>
        <dbReference type="ARBA" id="ARBA00023002"/>
    </source>
</evidence>
<keyword evidence="3" id="KW-0285">Flavoprotein</keyword>
<dbReference type="GO" id="GO:0003995">
    <property type="term" value="F:acyl-CoA dehydrogenase activity"/>
    <property type="evidence" value="ECO:0007669"/>
    <property type="project" value="TreeGrafter"/>
</dbReference>
<evidence type="ECO:0000256" key="1">
    <source>
        <dbReference type="ARBA" id="ARBA00001974"/>
    </source>
</evidence>
<dbReference type="InterPro" id="IPR009075">
    <property type="entry name" value="AcylCo_DH/oxidase_C"/>
</dbReference>
<dbReference type="InterPro" id="IPR037069">
    <property type="entry name" value="AcylCoA_DH/ox_N_sf"/>
</dbReference>
<dbReference type="GO" id="GO:0050660">
    <property type="term" value="F:flavin adenine dinucleotide binding"/>
    <property type="evidence" value="ECO:0007669"/>
    <property type="project" value="InterPro"/>
</dbReference>
<comment type="cofactor">
    <cofactor evidence="1">
        <name>FAD</name>
        <dbReference type="ChEBI" id="CHEBI:57692"/>
    </cofactor>
</comment>
<dbReference type="InterPro" id="IPR013786">
    <property type="entry name" value="AcylCoA_DH/ox_N"/>
</dbReference>
<dbReference type="PANTHER" id="PTHR43884:SF20">
    <property type="entry name" value="ACYL-COA DEHYDROGENASE FADE28"/>
    <property type="match status" value="1"/>
</dbReference>
<evidence type="ECO:0000256" key="4">
    <source>
        <dbReference type="ARBA" id="ARBA00022827"/>
    </source>
</evidence>
<evidence type="ECO:0000256" key="3">
    <source>
        <dbReference type="ARBA" id="ARBA00022630"/>
    </source>
</evidence>
<sequence>MNFTFSEEQNLIRETARGFLEEISPSTAVRQWMESDKGYDDGIWQQLAEDMGWAALAIPEDYDGLGLGYVELAIIMEECGYRLTGSPLFATICQAAQALIHGGTEAQKQAHLPAIAAGQTTATLAFGNGGSFGLDDITLSYREEGDGFMLNGTAGQVIDGASADLIITVARKEGSADESGVRLFVLPRETTGLSATTLKTMDQTRRLTRLEFANVTVGSDTSLEGGWDCFLKTCRIASIMLAAEQLGVSRWCLDAAVTYAMDRMQFGRAIGSFQAIKHKCADMMVRVESGISGLYYAACVIDADTDELAEASPIAKATLCSDAMKNAAECLQIHGGIGITWEADVHLYFKRARAGESQLGAPAWHREQMALAMDL</sequence>
<reference evidence="9" key="1">
    <citation type="submission" date="2019-06" db="EMBL/GenBank/DDBJ databases">
        <title>The complete genome of Emcibacter congregatus ZYLT.</title>
        <authorList>
            <person name="Zhao Z."/>
        </authorList>
    </citation>
    <scope>NUCLEOTIDE SEQUENCE [LARGE SCALE GENOMIC DNA]</scope>
    <source>
        <strain evidence="9">MCCC 1A06723</strain>
    </source>
</reference>
<dbReference type="Gene3D" id="1.10.540.10">
    <property type="entry name" value="Acyl-CoA dehydrogenase/oxidase, N-terminal domain"/>
    <property type="match status" value="1"/>
</dbReference>
<dbReference type="AlphaFoldDB" id="A0A501PJP0"/>
<keyword evidence="9" id="KW-1185">Reference proteome</keyword>